<accession>A0A5A5T7H6</accession>
<keyword evidence="2" id="KW-1185">Reference proteome</keyword>
<dbReference type="RefSeq" id="WP_149400370.1">
    <property type="nucleotide sequence ID" value="NZ_BIXY01000009.1"/>
</dbReference>
<dbReference type="AlphaFoldDB" id="A0A5A5T7H6"/>
<sequence length="73" mass="8217">MNGTYQVIKNGNQPVYQHGSPFEAMSIQKKLQRHAQRNHSGANYQVSPPVCPDCECPILFSIFTGYVCECEPE</sequence>
<proteinExistence type="predicted"/>
<dbReference type="EMBL" id="BIXY01000009">
    <property type="protein sequence ID" value="GCF07338.1"/>
    <property type="molecule type" value="Genomic_DNA"/>
</dbReference>
<comment type="caution">
    <text evidence="1">The sequence shown here is derived from an EMBL/GenBank/DDBJ whole genome shotgun (WGS) entry which is preliminary data.</text>
</comment>
<reference evidence="1 2" key="1">
    <citation type="submission" date="2019-01" db="EMBL/GenBank/DDBJ databases">
        <title>Draft genome sequence of Dictyobacter sp. Uno17.</title>
        <authorList>
            <person name="Wang C.M."/>
            <person name="Zheng Y."/>
            <person name="Sakai Y."/>
            <person name="Abe K."/>
            <person name="Yokota A."/>
            <person name="Yabe S."/>
        </authorList>
    </citation>
    <scope>NUCLEOTIDE SEQUENCE [LARGE SCALE GENOMIC DNA]</scope>
    <source>
        <strain evidence="1 2">Uno17</strain>
    </source>
</reference>
<gene>
    <name evidence="1" type="ORF">KDI_09020</name>
</gene>
<name>A0A5A5T7H6_9CHLR</name>
<dbReference type="Proteomes" id="UP000322530">
    <property type="component" value="Unassembled WGS sequence"/>
</dbReference>
<evidence type="ECO:0000313" key="2">
    <source>
        <dbReference type="Proteomes" id="UP000322530"/>
    </source>
</evidence>
<organism evidence="1 2">
    <name type="scientific">Dictyobacter arantiisoli</name>
    <dbReference type="NCBI Taxonomy" id="2014874"/>
    <lineage>
        <taxon>Bacteria</taxon>
        <taxon>Bacillati</taxon>
        <taxon>Chloroflexota</taxon>
        <taxon>Ktedonobacteria</taxon>
        <taxon>Ktedonobacterales</taxon>
        <taxon>Dictyobacteraceae</taxon>
        <taxon>Dictyobacter</taxon>
    </lineage>
</organism>
<protein>
    <submittedName>
        <fullName evidence="1">Uncharacterized protein</fullName>
    </submittedName>
</protein>
<evidence type="ECO:0000313" key="1">
    <source>
        <dbReference type="EMBL" id="GCF07338.1"/>
    </source>
</evidence>